<dbReference type="InterPro" id="IPR011042">
    <property type="entry name" value="6-blade_b-propeller_TolB-like"/>
</dbReference>
<accession>A0A1F5BVR3</accession>
<gene>
    <name evidence="1" type="ORF">A2988_04290</name>
</gene>
<dbReference type="PANTHER" id="PTHR36842:SF1">
    <property type="entry name" value="PROTEIN TOLB"/>
    <property type="match status" value="1"/>
</dbReference>
<reference evidence="1 2" key="1">
    <citation type="journal article" date="2016" name="Nat. Commun.">
        <title>Thousands of microbial genomes shed light on interconnected biogeochemical processes in an aquifer system.</title>
        <authorList>
            <person name="Anantharaman K."/>
            <person name="Brown C.T."/>
            <person name="Hug L.A."/>
            <person name="Sharon I."/>
            <person name="Castelle C.J."/>
            <person name="Probst A.J."/>
            <person name="Thomas B.C."/>
            <person name="Singh A."/>
            <person name="Wilkins M.J."/>
            <person name="Karaoz U."/>
            <person name="Brodie E.L."/>
            <person name="Williams K.H."/>
            <person name="Hubbard S.S."/>
            <person name="Banfield J.F."/>
        </authorList>
    </citation>
    <scope>NUCLEOTIDE SEQUENCE [LARGE SCALE GENOMIC DNA]</scope>
</reference>
<protein>
    <submittedName>
        <fullName evidence="1">Uncharacterized protein</fullName>
    </submittedName>
</protein>
<dbReference type="AlphaFoldDB" id="A0A1F5BVR3"/>
<comment type="caution">
    <text evidence="1">The sequence shown here is derived from an EMBL/GenBank/DDBJ whole genome shotgun (WGS) entry which is preliminary data.</text>
</comment>
<evidence type="ECO:0000313" key="2">
    <source>
        <dbReference type="Proteomes" id="UP000176650"/>
    </source>
</evidence>
<sequence>MKKSAIVAVLFWGVLVLGCGKRNEVVVEKPVERVVFVDRPVEVERITHEHHGHGMVFGETEKAGENGIVIPKGKPILSLPVSIIASTENSVTIEATCTGTLCGKDDQSVEVFNVTEKDIVDVSTETPIAEGAFSGGTFNFTISPGDAKQEFWIVSTINPAAAFTDGENSKYFQIAIHEGGITAQDAVIKGAFPLKGITLWWERGVALGVKDCDIVTRDIATDAETNITATPFACEQYPAVSPDGTEVAYQMWDASTNTPNVFLSDRGGNAPVAVTMFRNDPVTSYYIQDIAFVSNDRIVFTLTSNISDFANGIVDWRADIHAVNTDGSGLVNLTGNEGLDYPDWSPAALDATHVVFSSARPTNASATKLLAVDVNTKEVVPFLVADDPMSAEYYPRVHPQAGVVFVSEKNIFNDATSSYTVEGGIFKADLDGNNKAKLTSYSFNPSDYLNFRRDIFPAFTADGGRVLFQRIEVSSVVFVMMNADGTMPREVPGLHQNVWNSISFLE</sequence>
<dbReference type="Proteomes" id="UP000176650">
    <property type="component" value="Unassembled WGS sequence"/>
</dbReference>
<dbReference type="PROSITE" id="PS51257">
    <property type="entry name" value="PROKAR_LIPOPROTEIN"/>
    <property type="match status" value="1"/>
</dbReference>
<dbReference type="STRING" id="1797298.A2988_04290"/>
<organism evidence="1 2">
    <name type="scientific">Candidatus Azambacteria bacterium RIFCSPLOWO2_01_FULL_46_25</name>
    <dbReference type="NCBI Taxonomy" id="1797298"/>
    <lineage>
        <taxon>Bacteria</taxon>
        <taxon>Candidatus Azamiibacteriota</taxon>
    </lineage>
</organism>
<dbReference type="EMBL" id="MEYS01000001">
    <property type="protein sequence ID" value="OGD34690.1"/>
    <property type="molecule type" value="Genomic_DNA"/>
</dbReference>
<name>A0A1F5BVR3_9BACT</name>
<evidence type="ECO:0000313" key="1">
    <source>
        <dbReference type="EMBL" id="OGD34690.1"/>
    </source>
</evidence>
<dbReference type="SUPFAM" id="SSF69304">
    <property type="entry name" value="Tricorn protease N-terminal domain"/>
    <property type="match status" value="1"/>
</dbReference>
<dbReference type="PANTHER" id="PTHR36842">
    <property type="entry name" value="PROTEIN TOLB HOMOLOG"/>
    <property type="match status" value="1"/>
</dbReference>
<proteinExistence type="predicted"/>
<dbReference type="Gene3D" id="2.120.10.30">
    <property type="entry name" value="TolB, C-terminal domain"/>
    <property type="match status" value="1"/>
</dbReference>